<dbReference type="STRING" id="28442.SAMN05443574_1301"/>
<name>A0A1H3AS79_HALVA</name>
<reference evidence="6 7" key="1">
    <citation type="submission" date="2016-10" db="EMBL/GenBank/DDBJ databases">
        <authorList>
            <person name="de Groot N.N."/>
        </authorList>
    </citation>
    <scope>NUCLEOTIDE SEQUENCE [LARGE SCALE GENOMIC DNA]</scope>
    <source>
        <strain evidence="6 7">DSM 3756</strain>
    </source>
</reference>
<dbReference type="InterPro" id="IPR036390">
    <property type="entry name" value="WH_DNA-bd_sf"/>
</dbReference>
<comment type="similarity">
    <text evidence="1">Belongs to the CDC6/cdc18 family.</text>
</comment>
<keyword evidence="2" id="KW-0235">DNA replication</keyword>
<protein>
    <submittedName>
        <fullName evidence="6">CDC6 protein, C terminal</fullName>
    </submittedName>
</protein>
<dbReference type="RefSeq" id="WP_004516130.1">
    <property type="nucleotide sequence ID" value="NZ_FNOF01000030.1"/>
</dbReference>
<dbReference type="Pfam" id="PF09079">
    <property type="entry name" value="WHD_Cdc6"/>
    <property type="match status" value="1"/>
</dbReference>
<gene>
    <name evidence="6" type="ORF">SAMN05443574_1301</name>
</gene>
<dbReference type="Gene3D" id="1.10.10.10">
    <property type="entry name" value="Winged helix-like DNA-binding domain superfamily/Winged helix DNA-binding domain"/>
    <property type="match status" value="1"/>
</dbReference>
<dbReference type="SUPFAM" id="SSF46785">
    <property type="entry name" value="Winged helix' DNA-binding domain"/>
    <property type="match status" value="1"/>
</dbReference>
<evidence type="ECO:0000313" key="6">
    <source>
        <dbReference type="EMBL" id="SDX32562.1"/>
    </source>
</evidence>
<evidence type="ECO:0000313" key="7">
    <source>
        <dbReference type="Proteomes" id="UP000182573"/>
    </source>
</evidence>
<dbReference type="GO" id="GO:0006260">
    <property type="term" value="P:DNA replication"/>
    <property type="evidence" value="ECO:0007669"/>
    <property type="project" value="UniProtKB-KW"/>
</dbReference>
<proteinExistence type="inferred from homology"/>
<dbReference type="InterPro" id="IPR015163">
    <property type="entry name" value="Cdc6_C"/>
</dbReference>
<dbReference type="EMBL" id="FNOF01000030">
    <property type="protein sequence ID" value="SDX32562.1"/>
    <property type="molecule type" value="Genomic_DNA"/>
</dbReference>
<keyword evidence="3" id="KW-0547">Nucleotide-binding</keyword>
<evidence type="ECO:0000256" key="1">
    <source>
        <dbReference type="ARBA" id="ARBA00006184"/>
    </source>
</evidence>
<evidence type="ECO:0000256" key="3">
    <source>
        <dbReference type="ARBA" id="ARBA00022741"/>
    </source>
</evidence>
<evidence type="ECO:0000256" key="2">
    <source>
        <dbReference type="ARBA" id="ARBA00022705"/>
    </source>
</evidence>
<dbReference type="Proteomes" id="UP000182573">
    <property type="component" value="Unassembled WGS sequence"/>
</dbReference>
<dbReference type="InterPro" id="IPR036388">
    <property type="entry name" value="WH-like_DNA-bd_sf"/>
</dbReference>
<accession>A0A1H3AS79</accession>
<evidence type="ECO:0000259" key="5">
    <source>
        <dbReference type="SMART" id="SM01074"/>
    </source>
</evidence>
<dbReference type="AlphaFoldDB" id="A0A1H3AS79"/>
<evidence type="ECO:0000256" key="4">
    <source>
        <dbReference type="ARBA" id="ARBA00022840"/>
    </source>
</evidence>
<feature type="domain" description="Cdc6 C-terminal" evidence="5">
    <location>
        <begin position="9"/>
        <end position="92"/>
    </location>
</feature>
<sequence>MTTQDKLALIGLLVLEFKGEAPAWTKETYEQYCTVTEMIEADTYTQRRMYAHLQAMVTHRFADSQEINKGHRQGRHLEFKLAIGIEEALDALEQESRFSSISETLYNIRSGR</sequence>
<dbReference type="GO" id="GO:0005524">
    <property type="term" value="F:ATP binding"/>
    <property type="evidence" value="ECO:0007669"/>
    <property type="project" value="UniProtKB-KW"/>
</dbReference>
<dbReference type="SMART" id="SM01074">
    <property type="entry name" value="Cdc6_C"/>
    <property type="match status" value="1"/>
</dbReference>
<keyword evidence="4" id="KW-0067">ATP-binding</keyword>
<organism evidence="6 7">
    <name type="scientific">Haloarcula vallismortis</name>
    <name type="common">Halobacterium vallismortis</name>
    <dbReference type="NCBI Taxonomy" id="28442"/>
    <lineage>
        <taxon>Archaea</taxon>
        <taxon>Methanobacteriati</taxon>
        <taxon>Methanobacteriota</taxon>
        <taxon>Stenosarchaea group</taxon>
        <taxon>Halobacteria</taxon>
        <taxon>Halobacteriales</taxon>
        <taxon>Haloarculaceae</taxon>
        <taxon>Haloarcula</taxon>
    </lineage>
</organism>